<organism evidence="3 4">
    <name type="scientific">Listeria fleischmannii FSL S10-1203</name>
    <dbReference type="NCBI Taxonomy" id="1265822"/>
    <lineage>
        <taxon>Bacteria</taxon>
        <taxon>Bacillati</taxon>
        <taxon>Bacillota</taxon>
        <taxon>Bacilli</taxon>
        <taxon>Bacillales</taxon>
        <taxon>Listeriaceae</taxon>
        <taxon>Listeria</taxon>
    </lineage>
</organism>
<sequence length="106" mass="12631">MSEKHNHNHEEEQNFITIINEEGVEEQFEILFNFDSEKFEKSYVLYFPAGAGEDEEIEILASSYVQDEDGKEGQLMPVETDDEWDMIEEILGYFFSGRRRRIEKRK</sequence>
<reference evidence="3 4" key="1">
    <citation type="submission" date="2012-12" db="EMBL/GenBank/DDBJ databases">
        <title>Novel taxa of Listeriaceae from agricultural environments in the United States.</title>
        <authorList>
            <person name="den Bakker H.C."/>
            <person name="Allred A."/>
            <person name="Warchocki S."/>
            <person name="Wright E.M."/>
            <person name="Burrell A."/>
            <person name="Nightingale K.K."/>
            <person name="Kephart D."/>
            <person name="Wiedmann M."/>
        </authorList>
    </citation>
    <scope>NUCLEOTIDE SEQUENCE [LARGE SCALE GENOMIC DNA]</scope>
    <source>
        <strain evidence="3 4">FSL S10-1203</strain>
    </source>
</reference>
<dbReference type="PANTHER" id="PTHR40066:SF1">
    <property type="entry name" value="UPF0473 PROTEIN CBO2561_CLC_2432"/>
    <property type="match status" value="1"/>
</dbReference>
<proteinExistence type="inferred from homology"/>
<dbReference type="Pfam" id="PF06949">
    <property type="entry name" value="DUF1292"/>
    <property type="match status" value="1"/>
</dbReference>
<accession>W7DYH2</accession>
<dbReference type="PATRIC" id="fig|1265822.4.peg.1864"/>
<gene>
    <name evidence="3" type="ORF">MCOL2_09186</name>
</gene>
<protein>
    <recommendedName>
        <fullName evidence="2">UPF0473 protein MCOL2_09186</fullName>
    </recommendedName>
</protein>
<dbReference type="NCBIfam" id="NF010217">
    <property type="entry name" value="PRK13678.1-4"/>
    <property type="match status" value="1"/>
</dbReference>
<dbReference type="PANTHER" id="PTHR40066">
    <property type="entry name" value="UPF0473 PROTEIN CBO2561/CLC_2432"/>
    <property type="match status" value="1"/>
</dbReference>
<dbReference type="EMBL" id="AODM01000032">
    <property type="protein sequence ID" value="EUJ55997.1"/>
    <property type="molecule type" value="Genomic_DNA"/>
</dbReference>
<dbReference type="InterPro" id="IPR009711">
    <property type="entry name" value="UPF0473"/>
</dbReference>
<dbReference type="AlphaFoldDB" id="W7DYH2"/>
<dbReference type="Proteomes" id="UP000019241">
    <property type="component" value="Unassembled WGS sequence"/>
</dbReference>
<dbReference type="HAMAP" id="MF_01448">
    <property type="entry name" value="UPF0473"/>
    <property type="match status" value="1"/>
</dbReference>
<comment type="similarity">
    <text evidence="1 2">Belongs to the UPF0473 family.</text>
</comment>
<evidence type="ECO:0000256" key="1">
    <source>
        <dbReference type="ARBA" id="ARBA00008439"/>
    </source>
</evidence>
<evidence type="ECO:0000313" key="4">
    <source>
        <dbReference type="Proteomes" id="UP000019241"/>
    </source>
</evidence>
<comment type="caution">
    <text evidence="3">The sequence shown here is derived from an EMBL/GenBank/DDBJ whole genome shotgun (WGS) entry which is preliminary data.</text>
</comment>
<dbReference type="NCBIfam" id="NF010215">
    <property type="entry name" value="PRK13678.1-2"/>
    <property type="match status" value="1"/>
</dbReference>
<evidence type="ECO:0000313" key="3">
    <source>
        <dbReference type="EMBL" id="EUJ55997.1"/>
    </source>
</evidence>
<name>W7DYH2_9LIST</name>
<evidence type="ECO:0000256" key="2">
    <source>
        <dbReference type="HAMAP-Rule" id="MF_01448"/>
    </source>
</evidence>